<evidence type="ECO:0000313" key="3">
    <source>
        <dbReference type="EMBL" id="CAD7078763.1"/>
    </source>
</evidence>
<feature type="domain" description="Farnesoic acid O-methyl transferase" evidence="2">
    <location>
        <begin position="13"/>
        <end position="137"/>
    </location>
</feature>
<sequence>MPIELQTPDELVYKFYPVAGGVFNFKIRAPNDAHLALTSGPSESDPMLEVFLGGWGNTKSVIRRNRTKPDVVEVETPNILNAGEFRGFWVRWFNGIITVGREGEAAAFMSYEEQTAFPINYVGVCTGWGASGSWMIEGGPEFKTADCLTYNFRPVNNGCALIQFRGKSNCHIGLMSSKSEENPICELILGGWENTASVIRVNRVQPDRVRKDTPNLVSADRFTTFYVSWVNGHLTVRKDGPKGGIIIEGKDCVNFPVRFLAVRTGWGATGQWKITINENDRESIIKQQKTPGLLAARDSPAAPTLPTPQGWTAPPPTGSGPGCWVPASGGQVPPEAVPGGMDGEQLYIARARHESALIPGKLVPSHGVAYISWGGAEHPCTEYEVLCAGGGQWVPTSGGNIPPQAMPAGESEDGEPLFVGRVNHAGTITPGKVHPSHGFCYIPYGGQEMAFADYEILVSN</sequence>
<dbReference type="Proteomes" id="UP000594454">
    <property type="component" value="Chromosome 1"/>
</dbReference>
<evidence type="ECO:0000313" key="4">
    <source>
        <dbReference type="Proteomes" id="UP000594454"/>
    </source>
</evidence>
<protein>
    <recommendedName>
        <fullName evidence="2">Farnesoic acid O-methyl transferase domain-containing protein</fullName>
    </recommendedName>
</protein>
<dbReference type="AlphaFoldDB" id="A0A7R8UDG6"/>
<dbReference type="EMBL" id="LR899009">
    <property type="protein sequence ID" value="CAD7078763.1"/>
    <property type="molecule type" value="Genomic_DNA"/>
</dbReference>
<gene>
    <name evidence="3" type="ORF">HERILL_LOCUS2015</name>
</gene>
<feature type="domain" description="Farnesoic acid O-methyl transferase" evidence="2">
    <location>
        <begin position="151"/>
        <end position="274"/>
    </location>
</feature>
<dbReference type="SMART" id="SM00696">
    <property type="entry name" value="DM9"/>
    <property type="match status" value="2"/>
</dbReference>
<feature type="region of interest" description="Disordered" evidence="1">
    <location>
        <begin position="299"/>
        <end position="322"/>
    </location>
</feature>
<dbReference type="Pfam" id="PF11901">
    <property type="entry name" value="DM9"/>
    <property type="match status" value="1"/>
</dbReference>
<organism evidence="3 4">
    <name type="scientific">Hermetia illucens</name>
    <name type="common">Black soldier fly</name>
    <dbReference type="NCBI Taxonomy" id="343691"/>
    <lineage>
        <taxon>Eukaryota</taxon>
        <taxon>Metazoa</taxon>
        <taxon>Ecdysozoa</taxon>
        <taxon>Arthropoda</taxon>
        <taxon>Hexapoda</taxon>
        <taxon>Insecta</taxon>
        <taxon>Pterygota</taxon>
        <taxon>Neoptera</taxon>
        <taxon>Endopterygota</taxon>
        <taxon>Diptera</taxon>
        <taxon>Brachycera</taxon>
        <taxon>Stratiomyomorpha</taxon>
        <taxon>Stratiomyidae</taxon>
        <taxon>Hermetiinae</taxon>
        <taxon>Hermetia</taxon>
    </lineage>
</organism>
<evidence type="ECO:0000259" key="2">
    <source>
        <dbReference type="Pfam" id="PF12248"/>
    </source>
</evidence>
<dbReference type="InParanoid" id="A0A7R8UDG6"/>
<proteinExistence type="predicted"/>
<dbReference type="InterPro" id="IPR022041">
    <property type="entry name" value="Methyltransf_FA"/>
</dbReference>
<dbReference type="InterPro" id="IPR006616">
    <property type="entry name" value="DM9_repeat"/>
</dbReference>
<dbReference type="Pfam" id="PF12248">
    <property type="entry name" value="Methyltransf_FA"/>
    <property type="match status" value="2"/>
</dbReference>
<reference evidence="3 4" key="1">
    <citation type="submission" date="2020-11" db="EMBL/GenBank/DDBJ databases">
        <authorList>
            <person name="Wallbank WR R."/>
            <person name="Pardo Diaz C."/>
            <person name="Kozak K."/>
            <person name="Martin S."/>
            <person name="Jiggins C."/>
            <person name="Moest M."/>
            <person name="Warren A I."/>
            <person name="Generalovic N T."/>
            <person name="Byers J.R.P. K."/>
            <person name="Montejo-Kovacevich G."/>
            <person name="Yen C E."/>
        </authorList>
    </citation>
    <scope>NUCLEOTIDE SEQUENCE [LARGE SCALE GENOMIC DNA]</scope>
</reference>
<evidence type="ECO:0000256" key="1">
    <source>
        <dbReference type="SAM" id="MobiDB-lite"/>
    </source>
</evidence>
<dbReference type="PANTHER" id="PTHR31649:SF1">
    <property type="entry name" value="FARNESOIC ACID O-METHYL TRANSFERASE DOMAIN-CONTAINING PROTEIN"/>
    <property type="match status" value="1"/>
</dbReference>
<keyword evidence="4" id="KW-1185">Reference proteome</keyword>
<dbReference type="FunCoup" id="A0A7R8UDG6">
    <property type="interactions" value="170"/>
</dbReference>
<accession>A0A7R8UDG6</accession>
<name>A0A7R8UDG6_HERIL</name>
<dbReference type="OrthoDB" id="2142040at2759"/>
<dbReference type="PANTHER" id="PTHR31649">
    <property type="entry name" value="AGAP009604-PA"/>
    <property type="match status" value="1"/>
</dbReference>